<keyword evidence="1" id="KW-0812">Transmembrane</keyword>
<reference evidence="2 3" key="1">
    <citation type="submission" date="2015-09" db="EMBL/GenBank/DDBJ databases">
        <title>Draft genome of the parasitic nematode Teladorsagia circumcincta isolate WARC Sus (inbred).</title>
        <authorList>
            <person name="Mitreva M."/>
        </authorList>
    </citation>
    <scope>NUCLEOTIDE SEQUENCE [LARGE SCALE GENOMIC DNA]</scope>
    <source>
        <strain evidence="2 3">S</strain>
    </source>
</reference>
<dbReference type="InterPro" id="IPR011009">
    <property type="entry name" value="Kinase-like_dom_sf"/>
</dbReference>
<evidence type="ECO:0000256" key="1">
    <source>
        <dbReference type="SAM" id="Phobius"/>
    </source>
</evidence>
<gene>
    <name evidence="2" type="ORF">TELCIR_12045</name>
</gene>
<proteinExistence type="predicted"/>
<dbReference type="EMBL" id="KZ348398">
    <property type="protein sequence ID" value="PIO66248.1"/>
    <property type="molecule type" value="Genomic_DNA"/>
</dbReference>
<evidence type="ECO:0008006" key="4">
    <source>
        <dbReference type="Google" id="ProtNLM"/>
    </source>
</evidence>
<keyword evidence="3" id="KW-1185">Reference proteome</keyword>
<feature type="non-terminal residue" evidence="2">
    <location>
        <position position="1"/>
    </location>
</feature>
<feature type="transmembrane region" description="Helical" evidence="1">
    <location>
        <begin position="66"/>
        <end position="84"/>
    </location>
</feature>
<sequence length="215" mass="23890">AMSTLSFTHFVRTMEGQYQRLCAARRSKGEREKSFTSTSADNGAEYFSYEYSWSLLDHSYAPASKVAGLATFCIIILIVAALFLRNAEERDRLRAFISSNTTSSFRVVWHPGKGDDDVVQLVNPNEDMMSEEEDAVPTSFSNMSHEPVFLQAGPTALPGRSDSGPVQIPKGKVISKRWRILRKLGEGGCGAVYKVEDLQTKKENTHDTLAVMINT</sequence>
<organism evidence="2 3">
    <name type="scientific">Teladorsagia circumcincta</name>
    <name type="common">Brown stomach worm</name>
    <name type="synonym">Ostertagia circumcincta</name>
    <dbReference type="NCBI Taxonomy" id="45464"/>
    <lineage>
        <taxon>Eukaryota</taxon>
        <taxon>Metazoa</taxon>
        <taxon>Ecdysozoa</taxon>
        <taxon>Nematoda</taxon>
        <taxon>Chromadorea</taxon>
        <taxon>Rhabditida</taxon>
        <taxon>Rhabditina</taxon>
        <taxon>Rhabditomorpha</taxon>
        <taxon>Strongyloidea</taxon>
        <taxon>Trichostrongylidae</taxon>
        <taxon>Teladorsagia</taxon>
    </lineage>
</organism>
<protein>
    <recommendedName>
        <fullName evidence="4">Protein kinase domain-containing protein</fullName>
    </recommendedName>
</protein>
<dbReference type="Gene3D" id="3.30.200.20">
    <property type="entry name" value="Phosphorylase Kinase, domain 1"/>
    <property type="match status" value="1"/>
</dbReference>
<evidence type="ECO:0000313" key="2">
    <source>
        <dbReference type="EMBL" id="PIO66248.1"/>
    </source>
</evidence>
<keyword evidence="1" id="KW-1133">Transmembrane helix</keyword>
<dbReference type="Proteomes" id="UP000230423">
    <property type="component" value="Unassembled WGS sequence"/>
</dbReference>
<name>A0A2G9U7S8_TELCI</name>
<dbReference type="AlphaFoldDB" id="A0A2G9U7S8"/>
<keyword evidence="1" id="KW-0472">Membrane</keyword>
<evidence type="ECO:0000313" key="3">
    <source>
        <dbReference type="Proteomes" id="UP000230423"/>
    </source>
</evidence>
<dbReference type="SUPFAM" id="SSF56112">
    <property type="entry name" value="Protein kinase-like (PK-like)"/>
    <property type="match status" value="1"/>
</dbReference>
<dbReference type="OrthoDB" id="5872647at2759"/>
<accession>A0A2G9U7S8</accession>